<reference evidence="2" key="1">
    <citation type="journal article" date="2019" name="Int. J. Syst. Evol. Microbiol.">
        <title>The Global Catalogue of Microorganisms (GCM) 10K type strain sequencing project: providing services to taxonomists for standard genome sequencing and annotation.</title>
        <authorList>
            <consortium name="The Broad Institute Genomics Platform"/>
            <consortium name="The Broad Institute Genome Sequencing Center for Infectious Disease"/>
            <person name="Wu L."/>
            <person name="Ma J."/>
        </authorList>
    </citation>
    <scope>NUCLEOTIDE SEQUENCE [LARGE SCALE GENOMIC DNA]</scope>
    <source>
        <strain evidence="2">CCUG 36956</strain>
    </source>
</reference>
<evidence type="ECO:0000313" key="1">
    <source>
        <dbReference type="EMBL" id="MFC6013374.1"/>
    </source>
</evidence>
<accession>A0ABW1JX76</accession>
<dbReference type="Proteomes" id="UP001596223">
    <property type="component" value="Unassembled WGS sequence"/>
</dbReference>
<dbReference type="RefSeq" id="WP_378608302.1">
    <property type="nucleotide sequence ID" value="NZ_JBHSQN010000013.1"/>
</dbReference>
<keyword evidence="2" id="KW-1185">Reference proteome</keyword>
<comment type="caution">
    <text evidence="1">The sequence shown here is derived from an EMBL/GenBank/DDBJ whole genome shotgun (WGS) entry which is preliminary data.</text>
</comment>
<evidence type="ECO:0000313" key="2">
    <source>
        <dbReference type="Proteomes" id="UP001596223"/>
    </source>
</evidence>
<organism evidence="1 2">
    <name type="scientific">Nocardia lasii</name>
    <dbReference type="NCBI Taxonomy" id="1616107"/>
    <lineage>
        <taxon>Bacteria</taxon>
        <taxon>Bacillati</taxon>
        <taxon>Actinomycetota</taxon>
        <taxon>Actinomycetes</taxon>
        <taxon>Mycobacteriales</taxon>
        <taxon>Nocardiaceae</taxon>
        <taxon>Nocardia</taxon>
    </lineage>
</organism>
<name>A0ABW1JX76_9NOCA</name>
<dbReference type="EMBL" id="JBHSQN010000013">
    <property type="protein sequence ID" value="MFC6013374.1"/>
    <property type="molecule type" value="Genomic_DNA"/>
</dbReference>
<protein>
    <submittedName>
        <fullName evidence="1">Uncharacterized protein</fullName>
    </submittedName>
</protein>
<gene>
    <name evidence="1" type="ORF">ACFP3H_20150</name>
</gene>
<sequence>MAQKRSRLQLDADAEQQMRVQAEDWGVTPAVAVALAVQAQSASPTVAQRAVVTLRALGTGTAVPWKELSLPTSTAPTLTLSMGAWVDGPSKPGDPISRRGHGVKPDWVFNAPEVVRSVRAYWSAAPTVGTFRIVAFRLGLPVAHLWADSYAIHGDRIFVDKCLVADSGGWVDADAGVVVAALDTEDIAVDQLLANLIVTPSKSRNPVSWLDVRGRRP</sequence>
<proteinExistence type="predicted"/>